<dbReference type="AlphaFoldDB" id="A0AAN8WSF1"/>
<keyword evidence="1" id="KW-1133">Transmembrane helix</keyword>
<dbReference type="Proteomes" id="UP001381693">
    <property type="component" value="Unassembled WGS sequence"/>
</dbReference>
<name>A0AAN8WSF1_HALRR</name>
<dbReference type="EMBL" id="JAXCGZ010014583">
    <property type="protein sequence ID" value="KAK7071431.1"/>
    <property type="molecule type" value="Genomic_DNA"/>
</dbReference>
<organism evidence="2 4">
    <name type="scientific">Halocaridina rubra</name>
    <name type="common">Hawaiian red shrimp</name>
    <dbReference type="NCBI Taxonomy" id="373956"/>
    <lineage>
        <taxon>Eukaryota</taxon>
        <taxon>Metazoa</taxon>
        <taxon>Ecdysozoa</taxon>
        <taxon>Arthropoda</taxon>
        <taxon>Crustacea</taxon>
        <taxon>Multicrustacea</taxon>
        <taxon>Malacostraca</taxon>
        <taxon>Eumalacostraca</taxon>
        <taxon>Eucarida</taxon>
        <taxon>Decapoda</taxon>
        <taxon>Pleocyemata</taxon>
        <taxon>Caridea</taxon>
        <taxon>Atyoidea</taxon>
        <taxon>Atyidae</taxon>
        <taxon>Halocaridina</taxon>
    </lineage>
</organism>
<evidence type="ECO:0000256" key="1">
    <source>
        <dbReference type="SAM" id="Phobius"/>
    </source>
</evidence>
<keyword evidence="1" id="KW-0472">Membrane</keyword>
<gene>
    <name evidence="2" type="ORF">SK128_020677</name>
    <name evidence="3" type="ORF">SK128_020678</name>
</gene>
<evidence type="ECO:0000313" key="3">
    <source>
        <dbReference type="EMBL" id="KAK7071431.1"/>
    </source>
</evidence>
<dbReference type="EMBL" id="JAXCGZ010014583">
    <property type="protein sequence ID" value="KAK7071430.1"/>
    <property type="molecule type" value="Genomic_DNA"/>
</dbReference>
<evidence type="ECO:0000313" key="4">
    <source>
        <dbReference type="Proteomes" id="UP001381693"/>
    </source>
</evidence>
<accession>A0AAN8WSF1</accession>
<comment type="caution">
    <text evidence="2">The sequence shown here is derived from an EMBL/GenBank/DDBJ whole genome shotgun (WGS) entry which is preliminary data.</text>
</comment>
<feature type="transmembrane region" description="Helical" evidence="1">
    <location>
        <begin position="207"/>
        <end position="226"/>
    </location>
</feature>
<evidence type="ECO:0000313" key="2">
    <source>
        <dbReference type="EMBL" id="KAK7071430.1"/>
    </source>
</evidence>
<keyword evidence="1" id="KW-0812">Transmembrane</keyword>
<protein>
    <submittedName>
        <fullName evidence="2">Uncharacterized protein</fullName>
    </submittedName>
</protein>
<reference evidence="2 4" key="1">
    <citation type="submission" date="2023-11" db="EMBL/GenBank/DDBJ databases">
        <title>Halocaridina rubra genome assembly.</title>
        <authorList>
            <person name="Smith C."/>
        </authorList>
    </citation>
    <scope>NUCLEOTIDE SEQUENCE [LARGE SCALE GENOMIC DNA]</scope>
    <source>
        <strain evidence="2">EP-1</strain>
        <tissue evidence="2">Whole</tissue>
    </source>
</reference>
<sequence>MENSIYQEESSEEISVPETPRPWIQAMDSFPAARILVCIADEIPTHIVLESLKPRYLFKTCVSHTYKLQSEEIKVCNDHSRIVMSFQRPAVLDLPGDKNKFYRLKLFVQQMVHKERLLRKDEIEQWLTSDLILNWTCGSGTPSARNVKKKRDTDDRPVLTSGATSFVSEEASNISTKGTTSFSVGVSSEVTVLKSDNMEKAGHFKMIIQYISLAAIYAFLGTIILYNQRNGNSLYINQIPKMEIVHK</sequence>
<proteinExistence type="predicted"/>
<keyword evidence="4" id="KW-1185">Reference proteome</keyword>